<dbReference type="RefSeq" id="WP_066332348.1">
    <property type="nucleotide sequence ID" value="NZ_CP017688.1"/>
</dbReference>
<organism evidence="2 3">
    <name type="scientific">Flavobacterium crassostreae</name>
    <dbReference type="NCBI Taxonomy" id="1763534"/>
    <lineage>
        <taxon>Bacteria</taxon>
        <taxon>Pseudomonadati</taxon>
        <taxon>Bacteroidota</taxon>
        <taxon>Flavobacteriia</taxon>
        <taxon>Flavobacteriales</taxon>
        <taxon>Flavobacteriaceae</taxon>
        <taxon>Flavobacterium</taxon>
    </lineage>
</organism>
<dbReference type="OrthoDB" id="1377415at2"/>
<accession>A0A1B9E7N6</accession>
<evidence type="ECO:0000313" key="3">
    <source>
        <dbReference type="Proteomes" id="UP000093510"/>
    </source>
</evidence>
<dbReference type="AlphaFoldDB" id="A0A1B9E7N6"/>
<dbReference type="Proteomes" id="UP000093510">
    <property type="component" value="Unassembled WGS sequence"/>
</dbReference>
<gene>
    <name evidence="2" type="ORF">LPBF_03170</name>
</gene>
<reference evidence="2 3" key="1">
    <citation type="submission" date="2016-03" db="EMBL/GenBank/DDBJ databases">
        <authorList>
            <person name="Ploux O."/>
        </authorList>
    </citation>
    <scope>NUCLEOTIDE SEQUENCE [LARGE SCALE GENOMIC DNA]</scope>
    <source>
        <strain evidence="2 3">LPB0076</strain>
    </source>
</reference>
<dbReference type="STRING" id="1763534.GCA_001831475_02659"/>
<keyword evidence="3" id="KW-1185">Reference proteome</keyword>
<proteinExistence type="predicted"/>
<evidence type="ECO:0000313" key="2">
    <source>
        <dbReference type="EMBL" id="OCB77962.1"/>
    </source>
</evidence>
<protein>
    <submittedName>
        <fullName evidence="2">Uncharacterized protein</fullName>
    </submittedName>
</protein>
<feature type="compositionally biased region" description="Basic residues" evidence="1">
    <location>
        <begin position="57"/>
        <end position="67"/>
    </location>
</feature>
<sequence length="67" mass="7750">MKIEIENGRVFIKGKETTDPVLIGYAVLDYAEELNTNMFENKNNVQIRSKTDQTRALQKKSRGFKTK</sequence>
<dbReference type="EMBL" id="LVEP01000013">
    <property type="protein sequence ID" value="OCB77962.1"/>
    <property type="molecule type" value="Genomic_DNA"/>
</dbReference>
<comment type="caution">
    <text evidence="2">The sequence shown here is derived from an EMBL/GenBank/DDBJ whole genome shotgun (WGS) entry which is preliminary data.</text>
</comment>
<evidence type="ECO:0000256" key="1">
    <source>
        <dbReference type="SAM" id="MobiDB-lite"/>
    </source>
</evidence>
<feature type="region of interest" description="Disordered" evidence="1">
    <location>
        <begin position="46"/>
        <end position="67"/>
    </location>
</feature>
<name>A0A1B9E7N6_9FLAO</name>